<dbReference type="PANTHER" id="PTHR44196">
    <property type="entry name" value="DEHYDROGENASE/REDUCTASE SDR FAMILY MEMBER 7B"/>
    <property type="match status" value="1"/>
</dbReference>
<keyword evidence="5" id="KW-1185">Reference proteome</keyword>
<evidence type="ECO:0008006" key="6">
    <source>
        <dbReference type="Google" id="ProtNLM"/>
    </source>
</evidence>
<dbReference type="HOGENOM" id="CLU_010194_2_1_11"/>
<dbReference type="Gene3D" id="3.40.50.720">
    <property type="entry name" value="NAD(P)-binding Rossmann-like Domain"/>
    <property type="match status" value="1"/>
</dbReference>
<comment type="caution">
    <text evidence="4">The sequence shown here is derived from an EMBL/GenBank/DDBJ whole genome shotgun (WGS) entry which is preliminary data.</text>
</comment>
<dbReference type="PANTHER" id="PTHR44196:SF1">
    <property type="entry name" value="DEHYDROGENASE_REDUCTASE SDR FAMILY MEMBER 7B"/>
    <property type="match status" value="1"/>
</dbReference>
<dbReference type="GO" id="GO:0016491">
    <property type="term" value="F:oxidoreductase activity"/>
    <property type="evidence" value="ECO:0007669"/>
    <property type="project" value="UniProtKB-KW"/>
</dbReference>
<protein>
    <recommendedName>
        <fullName evidence="6">Short-chain dehydrogenase</fullName>
    </recommendedName>
</protein>
<dbReference type="PRINTS" id="PR00080">
    <property type="entry name" value="SDRFAMILY"/>
</dbReference>
<dbReference type="NCBIfam" id="NF004521">
    <property type="entry name" value="PRK05866.1"/>
    <property type="match status" value="1"/>
</dbReference>
<dbReference type="Pfam" id="PF00106">
    <property type="entry name" value="adh_short"/>
    <property type="match status" value="1"/>
</dbReference>
<dbReference type="GO" id="GO:0016020">
    <property type="term" value="C:membrane"/>
    <property type="evidence" value="ECO:0007669"/>
    <property type="project" value="TreeGrafter"/>
</dbReference>
<dbReference type="CDD" id="cd05233">
    <property type="entry name" value="SDR_c"/>
    <property type="match status" value="1"/>
</dbReference>
<gene>
    <name evidence="4" type="ORF">HMPREF9336_01602</name>
</gene>
<evidence type="ECO:0000256" key="3">
    <source>
        <dbReference type="RuleBase" id="RU000363"/>
    </source>
</evidence>
<dbReference type="SUPFAM" id="SSF51735">
    <property type="entry name" value="NAD(P)-binding Rossmann-fold domains"/>
    <property type="match status" value="1"/>
</dbReference>
<dbReference type="EMBL" id="ACZI02000001">
    <property type="protein sequence ID" value="EFV13539.1"/>
    <property type="molecule type" value="Genomic_DNA"/>
</dbReference>
<evidence type="ECO:0000313" key="5">
    <source>
        <dbReference type="Proteomes" id="UP000004816"/>
    </source>
</evidence>
<reference evidence="4 5" key="1">
    <citation type="journal article" date="2011" name="Stand. Genomic Sci.">
        <title>High quality draft genome sequence of Segniliparus rugosus CDC 945(T)= (ATCC BAA-974(T)).</title>
        <authorList>
            <person name="Earl A.M."/>
            <person name="Desjardins C.A."/>
            <person name="Fitzgerald M.G."/>
            <person name="Arachchi H.M."/>
            <person name="Zeng Q."/>
            <person name="Mehta T."/>
            <person name="Griggs A."/>
            <person name="Birren B.W."/>
            <person name="Toney N.C."/>
            <person name="Carr J."/>
            <person name="Posey J."/>
            <person name="Butler W.R."/>
        </authorList>
    </citation>
    <scope>NUCLEOTIDE SEQUENCE [LARGE SCALE GENOMIC DNA]</scope>
    <source>
        <strain evidence="5">ATCC BAA-974 / DSM 45345 / CCUG 50838 / CIP 108380 / JCM 13579 / CDC 945</strain>
    </source>
</reference>
<dbReference type="PRINTS" id="PR00081">
    <property type="entry name" value="GDHRDH"/>
</dbReference>
<keyword evidence="2" id="KW-0560">Oxidoreductase</keyword>
<dbReference type="RefSeq" id="WP_007469216.1">
    <property type="nucleotide sequence ID" value="NZ_KI391953.1"/>
</dbReference>
<evidence type="ECO:0000313" key="4">
    <source>
        <dbReference type="EMBL" id="EFV13539.1"/>
    </source>
</evidence>
<sequence length="301" mass="32745">MTDDTRALGLRGRTLFRRSVDLVTGWGNHPAPARGMRRARKDPSYGVPLQGRRVLVTGSSSGIGEAAAHQLGKLGTHVILVARRAEELESVAKQIRAEGGRADAIPCDLRDLEAIDALVAEVVAKHGGVDILVNNAGHSIRRRLTEQLERWHDIERVMQINYFGAVRLIRGFLPGMLERRSGHIINVATAAVLSEGAPKFGGYVSAKAAISTMGRNINMELRHKGVSASTLYYPLVRTPMITPTEEYGEVPVLTADQAAEWIVLAARTRPSRIVPRGLILSPGFTALFPELSEKVIGSQAR</sequence>
<dbReference type="AlphaFoldDB" id="E5XQ30"/>
<dbReference type="STRING" id="679197.HMPREF9336_01602"/>
<dbReference type="OrthoDB" id="9810734at2"/>
<dbReference type="InterPro" id="IPR036291">
    <property type="entry name" value="NAD(P)-bd_dom_sf"/>
</dbReference>
<comment type="similarity">
    <text evidence="1 3">Belongs to the short-chain dehydrogenases/reductases (SDR) family.</text>
</comment>
<dbReference type="InterPro" id="IPR002347">
    <property type="entry name" value="SDR_fam"/>
</dbReference>
<proteinExistence type="inferred from homology"/>
<evidence type="ECO:0000256" key="1">
    <source>
        <dbReference type="ARBA" id="ARBA00006484"/>
    </source>
</evidence>
<organism evidence="4 5">
    <name type="scientific">Segniliparus rugosus (strain ATCC BAA-974 / DSM 45345 / CCUG 50838 / CIP 108380 / JCM 13579 / CDC 945)</name>
    <dbReference type="NCBI Taxonomy" id="679197"/>
    <lineage>
        <taxon>Bacteria</taxon>
        <taxon>Bacillati</taxon>
        <taxon>Actinomycetota</taxon>
        <taxon>Actinomycetes</taxon>
        <taxon>Mycobacteriales</taxon>
        <taxon>Segniliparaceae</taxon>
        <taxon>Segniliparus</taxon>
    </lineage>
</organism>
<name>E5XQ30_SEGRC</name>
<evidence type="ECO:0000256" key="2">
    <source>
        <dbReference type="ARBA" id="ARBA00023002"/>
    </source>
</evidence>
<dbReference type="Proteomes" id="UP000004816">
    <property type="component" value="Unassembled WGS sequence"/>
</dbReference>
<accession>E5XQ30</accession>
<dbReference type="eggNOG" id="COG0300">
    <property type="taxonomic scope" value="Bacteria"/>
</dbReference>